<organism evidence="2">
    <name type="scientific">Sesamum radiatum</name>
    <name type="common">Black benniseed</name>
    <dbReference type="NCBI Taxonomy" id="300843"/>
    <lineage>
        <taxon>Eukaryota</taxon>
        <taxon>Viridiplantae</taxon>
        <taxon>Streptophyta</taxon>
        <taxon>Embryophyta</taxon>
        <taxon>Tracheophyta</taxon>
        <taxon>Spermatophyta</taxon>
        <taxon>Magnoliopsida</taxon>
        <taxon>eudicotyledons</taxon>
        <taxon>Gunneridae</taxon>
        <taxon>Pentapetalae</taxon>
        <taxon>asterids</taxon>
        <taxon>lamiids</taxon>
        <taxon>Lamiales</taxon>
        <taxon>Pedaliaceae</taxon>
        <taxon>Sesamum</taxon>
    </lineage>
</organism>
<protein>
    <submittedName>
        <fullName evidence="2">Uncharacterized protein</fullName>
    </submittedName>
</protein>
<comment type="caution">
    <text evidence="2">The sequence shown here is derived from an EMBL/GenBank/DDBJ whole genome shotgun (WGS) entry which is preliminary data.</text>
</comment>
<feature type="compositionally biased region" description="Basic and acidic residues" evidence="1">
    <location>
        <begin position="53"/>
        <end position="77"/>
    </location>
</feature>
<feature type="region of interest" description="Disordered" evidence="1">
    <location>
        <begin position="1"/>
        <end position="22"/>
    </location>
</feature>
<proteinExistence type="predicted"/>
<feature type="region of interest" description="Disordered" evidence="1">
    <location>
        <begin position="34"/>
        <end position="113"/>
    </location>
</feature>
<name>A0AAW2R1L1_SESRA</name>
<reference evidence="2" key="2">
    <citation type="journal article" date="2024" name="Plant">
        <title>Genomic evolution and insights into agronomic trait innovations of Sesamum species.</title>
        <authorList>
            <person name="Miao H."/>
            <person name="Wang L."/>
            <person name="Qu L."/>
            <person name="Liu H."/>
            <person name="Sun Y."/>
            <person name="Le M."/>
            <person name="Wang Q."/>
            <person name="Wei S."/>
            <person name="Zheng Y."/>
            <person name="Lin W."/>
            <person name="Duan Y."/>
            <person name="Cao H."/>
            <person name="Xiong S."/>
            <person name="Wang X."/>
            <person name="Wei L."/>
            <person name="Li C."/>
            <person name="Ma Q."/>
            <person name="Ju M."/>
            <person name="Zhao R."/>
            <person name="Li G."/>
            <person name="Mu C."/>
            <person name="Tian Q."/>
            <person name="Mei H."/>
            <person name="Zhang T."/>
            <person name="Gao T."/>
            <person name="Zhang H."/>
        </authorList>
    </citation>
    <scope>NUCLEOTIDE SEQUENCE</scope>
    <source>
        <strain evidence="2">G02</strain>
    </source>
</reference>
<feature type="compositionally biased region" description="Basic and acidic residues" evidence="1">
    <location>
        <begin position="1"/>
        <end position="12"/>
    </location>
</feature>
<dbReference type="EMBL" id="JACGWJ010000014">
    <property type="protein sequence ID" value="KAL0374127.1"/>
    <property type="molecule type" value="Genomic_DNA"/>
</dbReference>
<feature type="compositionally biased region" description="Basic and acidic residues" evidence="1">
    <location>
        <begin position="91"/>
        <end position="113"/>
    </location>
</feature>
<feature type="compositionally biased region" description="Polar residues" evidence="1">
    <location>
        <begin position="13"/>
        <end position="22"/>
    </location>
</feature>
<feature type="compositionally biased region" description="Basic and acidic residues" evidence="1">
    <location>
        <begin position="34"/>
        <end position="45"/>
    </location>
</feature>
<evidence type="ECO:0000313" key="2">
    <source>
        <dbReference type="EMBL" id="KAL0374127.1"/>
    </source>
</evidence>
<accession>A0AAW2R1L1</accession>
<reference evidence="2" key="1">
    <citation type="submission" date="2020-06" db="EMBL/GenBank/DDBJ databases">
        <authorList>
            <person name="Li T."/>
            <person name="Hu X."/>
            <person name="Zhang T."/>
            <person name="Song X."/>
            <person name="Zhang H."/>
            <person name="Dai N."/>
            <person name="Sheng W."/>
            <person name="Hou X."/>
            <person name="Wei L."/>
        </authorList>
    </citation>
    <scope>NUCLEOTIDE SEQUENCE</scope>
    <source>
        <strain evidence="2">G02</strain>
        <tissue evidence="2">Leaf</tissue>
    </source>
</reference>
<dbReference type="AlphaFoldDB" id="A0AAW2R1L1"/>
<gene>
    <name evidence="2" type="ORF">Sradi_3328400</name>
</gene>
<sequence length="113" mass="12801">MEGGIDRRDEGPSRQTEPVLQITRSELQRLIEEAGRNASAQHERVAATPIVREAPRRQLFGERGIDREREETSRPEPENVQDAEGFIVGSSERERGKRREPGISRAEVNDVGR</sequence>
<evidence type="ECO:0000256" key="1">
    <source>
        <dbReference type="SAM" id="MobiDB-lite"/>
    </source>
</evidence>